<evidence type="ECO:0000256" key="6">
    <source>
        <dbReference type="ARBA" id="ARBA00048117"/>
    </source>
</evidence>
<dbReference type="InterPro" id="IPR017861">
    <property type="entry name" value="KAE1/TsaD"/>
</dbReference>
<dbReference type="EMBL" id="AMFJ01000241">
    <property type="protein sequence ID" value="EKE29053.1"/>
    <property type="molecule type" value="Genomic_DNA"/>
</dbReference>
<organism evidence="8">
    <name type="scientific">uncultured bacterium</name>
    <name type="common">gcode 4</name>
    <dbReference type="NCBI Taxonomy" id="1234023"/>
    <lineage>
        <taxon>Bacteria</taxon>
        <taxon>environmental samples</taxon>
    </lineage>
</organism>
<dbReference type="GO" id="GO:0061711">
    <property type="term" value="F:tRNA N(6)-L-threonylcarbamoyladenine synthase activity"/>
    <property type="evidence" value="ECO:0007669"/>
    <property type="project" value="UniProtKB-EC"/>
</dbReference>
<protein>
    <recommendedName>
        <fullName evidence="1">N(6)-L-threonylcarbamoyladenine synthase</fullName>
        <ecNumber evidence="1">2.3.1.234</ecNumber>
    </recommendedName>
</protein>
<dbReference type="InterPro" id="IPR000905">
    <property type="entry name" value="Gcp-like_dom"/>
</dbReference>
<keyword evidence="5" id="KW-0012">Acyltransferase</keyword>
<keyword evidence="3" id="KW-0819">tRNA processing</keyword>
<dbReference type="GO" id="GO:0046872">
    <property type="term" value="F:metal ion binding"/>
    <property type="evidence" value="ECO:0007669"/>
    <property type="project" value="UniProtKB-KW"/>
</dbReference>
<dbReference type="PANTHER" id="PTHR11735:SF6">
    <property type="entry name" value="TRNA N6-ADENOSINE THREONYLCARBAMOYLTRANSFERASE, MITOCHONDRIAL"/>
    <property type="match status" value="1"/>
</dbReference>
<evidence type="ECO:0000256" key="3">
    <source>
        <dbReference type="ARBA" id="ARBA00022694"/>
    </source>
</evidence>
<dbReference type="PRINTS" id="PR00789">
    <property type="entry name" value="OSIALOPTASE"/>
</dbReference>
<dbReference type="Pfam" id="PF00814">
    <property type="entry name" value="TsaD"/>
    <property type="match status" value="1"/>
</dbReference>
<dbReference type="PANTHER" id="PTHR11735">
    <property type="entry name" value="TRNA N6-ADENOSINE THREONYLCARBAMOYLTRANSFERASE"/>
    <property type="match status" value="1"/>
</dbReference>
<dbReference type="InterPro" id="IPR043129">
    <property type="entry name" value="ATPase_NBD"/>
</dbReference>
<comment type="caution">
    <text evidence="8">The sequence shown here is derived from an EMBL/GenBank/DDBJ whole genome shotgun (WGS) entry which is preliminary data.</text>
</comment>
<sequence>MYILAFETSCDDTSIAIFKDSELLAMDTKSQIKEHLPTCWVVPEVAARLHANNVFLVLETVLSKAQINLEEIDYIACTERPWLQPSLYVWLTVAQTLSRLLNKPFLLINHIQAHIFANLLERKLEDINFPSICLTVSWWHNEIYILKSLFDMELIWQTQDDSAWEAFDKVAKMMWVWFPGWPMISKLASEYKWAFRWIFPRVLLEKWSLDFSFSWLKSAVKREIDRRIAENKKNNTANEPNEINIDDSWISEILPNKLKYSQDIEWANKYLTQEDKTEIAFEFQETVIDILSTKLFSAAEKFSIRSLALAGWVSANESLKSKISKMAIEKGCTFVHPIKPVYSQDNAAMVGILAYYKIISDNY</sequence>
<name>K2G1H4_9BACT</name>
<dbReference type="AlphaFoldDB" id="K2G1H4"/>
<evidence type="ECO:0000259" key="7">
    <source>
        <dbReference type="Pfam" id="PF00814"/>
    </source>
</evidence>
<evidence type="ECO:0000256" key="5">
    <source>
        <dbReference type="ARBA" id="ARBA00023315"/>
    </source>
</evidence>
<dbReference type="GO" id="GO:0008033">
    <property type="term" value="P:tRNA processing"/>
    <property type="evidence" value="ECO:0007669"/>
    <property type="project" value="UniProtKB-KW"/>
</dbReference>
<proteinExistence type="predicted"/>
<feature type="domain" description="Gcp-like" evidence="7">
    <location>
        <begin position="23"/>
        <end position="350"/>
    </location>
</feature>
<dbReference type="SUPFAM" id="SSF53067">
    <property type="entry name" value="Actin-like ATPase domain"/>
    <property type="match status" value="2"/>
</dbReference>
<comment type="catalytic activity">
    <reaction evidence="6">
        <text>L-threonylcarbamoyladenylate + adenosine(37) in tRNA = N(6)-L-threonylcarbamoyladenosine(37) in tRNA + AMP + H(+)</text>
        <dbReference type="Rhea" id="RHEA:37059"/>
        <dbReference type="Rhea" id="RHEA-COMP:10162"/>
        <dbReference type="Rhea" id="RHEA-COMP:10163"/>
        <dbReference type="ChEBI" id="CHEBI:15378"/>
        <dbReference type="ChEBI" id="CHEBI:73682"/>
        <dbReference type="ChEBI" id="CHEBI:74411"/>
        <dbReference type="ChEBI" id="CHEBI:74418"/>
        <dbReference type="ChEBI" id="CHEBI:456215"/>
        <dbReference type="EC" id="2.3.1.234"/>
    </reaction>
</comment>
<reference evidence="8" key="1">
    <citation type="journal article" date="2012" name="Science">
        <title>Fermentation, hydrogen, and sulfur metabolism in multiple uncultivated bacterial phyla.</title>
        <authorList>
            <person name="Wrighton K.C."/>
            <person name="Thomas B.C."/>
            <person name="Sharon I."/>
            <person name="Miller C.S."/>
            <person name="Castelle C.J."/>
            <person name="VerBerkmoes N.C."/>
            <person name="Wilkins M.J."/>
            <person name="Hettich R.L."/>
            <person name="Lipton M.S."/>
            <person name="Williams K.H."/>
            <person name="Long P.E."/>
            <person name="Banfield J.F."/>
        </authorList>
    </citation>
    <scope>NUCLEOTIDE SEQUENCE [LARGE SCALE GENOMIC DNA]</scope>
</reference>
<evidence type="ECO:0000313" key="8">
    <source>
        <dbReference type="EMBL" id="EKE29053.1"/>
    </source>
</evidence>
<evidence type="ECO:0000256" key="1">
    <source>
        <dbReference type="ARBA" id="ARBA00012156"/>
    </source>
</evidence>
<dbReference type="EC" id="2.3.1.234" evidence="1"/>
<dbReference type="Gene3D" id="3.30.420.40">
    <property type="match status" value="2"/>
</dbReference>
<keyword evidence="2" id="KW-0808">Transferase</keyword>
<evidence type="ECO:0000256" key="4">
    <source>
        <dbReference type="ARBA" id="ARBA00022723"/>
    </source>
</evidence>
<keyword evidence="4" id="KW-0479">Metal-binding</keyword>
<gene>
    <name evidence="8" type="ORF">ACD_2C00241G0006</name>
</gene>
<evidence type="ECO:0000256" key="2">
    <source>
        <dbReference type="ARBA" id="ARBA00022679"/>
    </source>
</evidence>
<accession>K2G1H4</accession>